<dbReference type="Proteomes" id="UP001152888">
    <property type="component" value="Unassembled WGS sequence"/>
</dbReference>
<name>A0A9P0PCV4_ACAOB</name>
<organism evidence="1 2">
    <name type="scientific">Acanthoscelides obtectus</name>
    <name type="common">Bean weevil</name>
    <name type="synonym">Bruchus obtectus</name>
    <dbReference type="NCBI Taxonomy" id="200917"/>
    <lineage>
        <taxon>Eukaryota</taxon>
        <taxon>Metazoa</taxon>
        <taxon>Ecdysozoa</taxon>
        <taxon>Arthropoda</taxon>
        <taxon>Hexapoda</taxon>
        <taxon>Insecta</taxon>
        <taxon>Pterygota</taxon>
        <taxon>Neoptera</taxon>
        <taxon>Endopterygota</taxon>
        <taxon>Coleoptera</taxon>
        <taxon>Polyphaga</taxon>
        <taxon>Cucujiformia</taxon>
        <taxon>Chrysomeloidea</taxon>
        <taxon>Chrysomelidae</taxon>
        <taxon>Bruchinae</taxon>
        <taxon>Bruchini</taxon>
        <taxon>Acanthoscelides</taxon>
    </lineage>
</organism>
<dbReference type="EMBL" id="CAKOFQ010006896">
    <property type="protein sequence ID" value="CAH1980486.1"/>
    <property type="molecule type" value="Genomic_DNA"/>
</dbReference>
<gene>
    <name evidence="1" type="ORF">ACAOBT_LOCUS14022</name>
</gene>
<protein>
    <submittedName>
        <fullName evidence="1">Uncharacterized protein</fullName>
    </submittedName>
</protein>
<dbReference type="OrthoDB" id="10264021at2759"/>
<accession>A0A9P0PCV4</accession>
<proteinExistence type="predicted"/>
<evidence type="ECO:0000313" key="2">
    <source>
        <dbReference type="Proteomes" id="UP001152888"/>
    </source>
</evidence>
<reference evidence="1" key="1">
    <citation type="submission" date="2022-03" db="EMBL/GenBank/DDBJ databases">
        <authorList>
            <person name="Sayadi A."/>
        </authorList>
    </citation>
    <scope>NUCLEOTIDE SEQUENCE</scope>
</reference>
<sequence length="146" mass="16609">MQYIENSPLTQLPQQQIELQKELCQARIRGGKWCQHLRLAGRNEEKGKNERNGKGKRKRIGGKNWEGSIKVLTITPESRKPTLLAPKDVMLNPCLNIGTVHGHIIFNTGMTGREMVLTPQRAYRRKELLILGNRKHDPVLNIAAIN</sequence>
<keyword evidence="2" id="KW-1185">Reference proteome</keyword>
<evidence type="ECO:0000313" key="1">
    <source>
        <dbReference type="EMBL" id="CAH1980486.1"/>
    </source>
</evidence>
<comment type="caution">
    <text evidence="1">The sequence shown here is derived from an EMBL/GenBank/DDBJ whole genome shotgun (WGS) entry which is preliminary data.</text>
</comment>
<dbReference type="AlphaFoldDB" id="A0A9P0PCV4"/>